<reference evidence="3" key="2">
    <citation type="submission" date="2015-01" db="EMBL/GenBank/DDBJ databases">
        <title>Evolutionary Origins and Diversification of the Mycorrhizal Mutualists.</title>
        <authorList>
            <consortium name="DOE Joint Genome Institute"/>
            <consortium name="Mycorrhizal Genomics Consortium"/>
            <person name="Kohler A."/>
            <person name="Kuo A."/>
            <person name="Nagy L.G."/>
            <person name="Floudas D."/>
            <person name="Copeland A."/>
            <person name="Barry K.W."/>
            <person name="Cichocki N."/>
            <person name="Veneault-Fourrey C."/>
            <person name="LaButti K."/>
            <person name="Lindquist E.A."/>
            <person name="Lipzen A."/>
            <person name="Lundell T."/>
            <person name="Morin E."/>
            <person name="Murat C."/>
            <person name="Riley R."/>
            <person name="Ohm R."/>
            <person name="Sun H."/>
            <person name="Tunlid A."/>
            <person name="Henrissat B."/>
            <person name="Grigoriev I.V."/>
            <person name="Hibbett D.S."/>
            <person name="Martin F."/>
        </authorList>
    </citation>
    <scope>NUCLEOTIDE SEQUENCE [LARGE SCALE GENOMIC DNA]</scope>
    <source>
        <strain evidence="3">Foug A</strain>
    </source>
</reference>
<feature type="transmembrane region" description="Helical" evidence="1">
    <location>
        <begin position="6"/>
        <end position="27"/>
    </location>
</feature>
<organism evidence="2 3">
    <name type="scientific">Scleroderma citrinum Foug A</name>
    <dbReference type="NCBI Taxonomy" id="1036808"/>
    <lineage>
        <taxon>Eukaryota</taxon>
        <taxon>Fungi</taxon>
        <taxon>Dikarya</taxon>
        <taxon>Basidiomycota</taxon>
        <taxon>Agaricomycotina</taxon>
        <taxon>Agaricomycetes</taxon>
        <taxon>Agaricomycetidae</taxon>
        <taxon>Boletales</taxon>
        <taxon>Sclerodermatineae</taxon>
        <taxon>Sclerodermataceae</taxon>
        <taxon>Scleroderma</taxon>
    </lineage>
</organism>
<dbReference type="InParanoid" id="A0A0C3ABL8"/>
<reference evidence="2 3" key="1">
    <citation type="submission" date="2014-04" db="EMBL/GenBank/DDBJ databases">
        <authorList>
            <consortium name="DOE Joint Genome Institute"/>
            <person name="Kuo A."/>
            <person name="Kohler A."/>
            <person name="Nagy L.G."/>
            <person name="Floudas D."/>
            <person name="Copeland A."/>
            <person name="Barry K.W."/>
            <person name="Cichocki N."/>
            <person name="Veneault-Fourrey C."/>
            <person name="LaButti K."/>
            <person name="Lindquist E.A."/>
            <person name="Lipzen A."/>
            <person name="Lundell T."/>
            <person name="Morin E."/>
            <person name="Murat C."/>
            <person name="Sun H."/>
            <person name="Tunlid A."/>
            <person name="Henrissat B."/>
            <person name="Grigoriev I.V."/>
            <person name="Hibbett D.S."/>
            <person name="Martin F."/>
            <person name="Nordberg H.P."/>
            <person name="Cantor M.N."/>
            <person name="Hua S.X."/>
        </authorList>
    </citation>
    <scope>NUCLEOTIDE SEQUENCE [LARGE SCALE GENOMIC DNA]</scope>
    <source>
        <strain evidence="2 3">Foug A</strain>
    </source>
</reference>
<keyword evidence="3" id="KW-1185">Reference proteome</keyword>
<evidence type="ECO:0000256" key="1">
    <source>
        <dbReference type="SAM" id="Phobius"/>
    </source>
</evidence>
<keyword evidence="1" id="KW-1133">Transmembrane helix</keyword>
<dbReference type="HOGENOM" id="CLU_2456088_0_0_1"/>
<keyword evidence="1" id="KW-0472">Membrane</keyword>
<dbReference type="Proteomes" id="UP000053989">
    <property type="component" value="Unassembled WGS sequence"/>
</dbReference>
<protein>
    <submittedName>
        <fullName evidence="2">Uncharacterized protein</fullName>
    </submittedName>
</protein>
<sequence>MDSLHAPSFPVLAGLGIAVFMGCLLIYSSDESRRLSHIPFYPYCSIFPKLSSRVLFFFDSQKVLYGGYWKVRRFLAQAFIIESRSILAI</sequence>
<gene>
    <name evidence="2" type="ORF">SCLCIDRAFT_833175</name>
</gene>
<dbReference type="AlphaFoldDB" id="A0A0C3ABL8"/>
<accession>A0A0C3ABL8</accession>
<keyword evidence="1" id="KW-0812">Transmembrane</keyword>
<evidence type="ECO:0000313" key="3">
    <source>
        <dbReference type="Proteomes" id="UP000053989"/>
    </source>
</evidence>
<dbReference type="EMBL" id="KN822043">
    <property type="protein sequence ID" value="KIM62312.1"/>
    <property type="molecule type" value="Genomic_DNA"/>
</dbReference>
<evidence type="ECO:0000313" key="2">
    <source>
        <dbReference type="EMBL" id="KIM62312.1"/>
    </source>
</evidence>
<name>A0A0C3ABL8_9AGAM</name>
<proteinExistence type="predicted"/>